<protein>
    <submittedName>
        <fullName evidence="2">Uncharacterized protein</fullName>
    </submittedName>
</protein>
<evidence type="ECO:0000256" key="1">
    <source>
        <dbReference type="SAM" id="Phobius"/>
    </source>
</evidence>
<accession>A0ABT3K6G5</accession>
<evidence type="ECO:0000313" key="2">
    <source>
        <dbReference type="EMBL" id="MCW4590997.1"/>
    </source>
</evidence>
<evidence type="ECO:0000313" key="3">
    <source>
        <dbReference type="Proteomes" id="UP001526337"/>
    </source>
</evidence>
<feature type="transmembrane region" description="Helical" evidence="1">
    <location>
        <begin position="32"/>
        <end position="48"/>
    </location>
</feature>
<proteinExistence type="predicted"/>
<dbReference type="RefSeq" id="WP_171789693.1">
    <property type="nucleotide sequence ID" value="NZ_JABJWD010000006.1"/>
</dbReference>
<sequence>MGIAGVFLAFAAGTYVIELIFPHMGGYCQTLEVFYLIFAVVALVLGITRRTPDATLPPPAGK</sequence>
<dbReference type="EMBL" id="JANGSQ010000104">
    <property type="protein sequence ID" value="MCW4590997.1"/>
    <property type="molecule type" value="Genomic_DNA"/>
</dbReference>
<keyword evidence="1" id="KW-0472">Membrane</keyword>
<name>A0ABT3K6G5_9PROT</name>
<dbReference type="Proteomes" id="UP001526337">
    <property type="component" value="Unassembled WGS sequence"/>
</dbReference>
<reference evidence="2 3" key="1">
    <citation type="submission" date="2022-07" db="EMBL/GenBank/DDBJ databases">
        <title>Genome stability of Gluconacetobacter entanii AV429.</title>
        <authorList>
            <person name="Trcek J."/>
            <person name="Cepec E."/>
        </authorList>
    </citation>
    <scope>NUCLEOTIDE SEQUENCE [LARGE SCALE GENOMIC DNA]</scope>
    <source>
        <strain evidence="2 3">AV429_2022</strain>
    </source>
</reference>
<comment type="caution">
    <text evidence="2">The sequence shown here is derived from an EMBL/GenBank/DDBJ whole genome shotgun (WGS) entry which is preliminary data.</text>
</comment>
<keyword evidence="1" id="KW-1133">Transmembrane helix</keyword>
<organism evidence="2 3">
    <name type="scientific">Gluconacetobacter entanii</name>
    <dbReference type="NCBI Taxonomy" id="108528"/>
    <lineage>
        <taxon>Bacteria</taxon>
        <taxon>Pseudomonadati</taxon>
        <taxon>Pseudomonadota</taxon>
        <taxon>Alphaproteobacteria</taxon>
        <taxon>Acetobacterales</taxon>
        <taxon>Acetobacteraceae</taxon>
        <taxon>Gluconacetobacter</taxon>
    </lineage>
</organism>
<keyword evidence="3" id="KW-1185">Reference proteome</keyword>
<gene>
    <name evidence="2" type="ORF">NO263_10425</name>
</gene>
<keyword evidence="1" id="KW-0812">Transmembrane</keyword>